<dbReference type="Proteomes" id="UP000700596">
    <property type="component" value="Unassembled WGS sequence"/>
</dbReference>
<evidence type="ECO:0008006" key="3">
    <source>
        <dbReference type="Google" id="ProtNLM"/>
    </source>
</evidence>
<name>A0A9P9D9W8_9PLEO</name>
<evidence type="ECO:0000313" key="2">
    <source>
        <dbReference type="Proteomes" id="UP000700596"/>
    </source>
</evidence>
<dbReference type="OrthoDB" id="2963168at2759"/>
<organism evidence="1 2">
    <name type="scientific">Dendryphion nanum</name>
    <dbReference type="NCBI Taxonomy" id="256645"/>
    <lineage>
        <taxon>Eukaryota</taxon>
        <taxon>Fungi</taxon>
        <taxon>Dikarya</taxon>
        <taxon>Ascomycota</taxon>
        <taxon>Pezizomycotina</taxon>
        <taxon>Dothideomycetes</taxon>
        <taxon>Pleosporomycetidae</taxon>
        <taxon>Pleosporales</taxon>
        <taxon>Torulaceae</taxon>
        <taxon>Dendryphion</taxon>
    </lineage>
</organism>
<comment type="caution">
    <text evidence="1">The sequence shown here is derived from an EMBL/GenBank/DDBJ whole genome shotgun (WGS) entry which is preliminary data.</text>
</comment>
<protein>
    <recommendedName>
        <fullName evidence="3">Actin-like ATPase domain-containing protein</fullName>
    </recommendedName>
</protein>
<dbReference type="CDD" id="cd10170">
    <property type="entry name" value="ASKHA_NBD_HSP70"/>
    <property type="match status" value="1"/>
</dbReference>
<reference evidence="1" key="1">
    <citation type="journal article" date="2021" name="Nat. Commun.">
        <title>Genetic determinants of endophytism in the Arabidopsis root mycobiome.</title>
        <authorList>
            <person name="Mesny F."/>
            <person name="Miyauchi S."/>
            <person name="Thiergart T."/>
            <person name="Pickel B."/>
            <person name="Atanasova L."/>
            <person name="Karlsson M."/>
            <person name="Huettel B."/>
            <person name="Barry K.W."/>
            <person name="Haridas S."/>
            <person name="Chen C."/>
            <person name="Bauer D."/>
            <person name="Andreopoulos W."/>
            <person name="Pangilinan J."/>
            <person name="LaButti K."/>
            <person name="Riley R."/>
            <person name="Lipzen A."/>
            <person name="Clum A."/>
            <person name="Drula E."/>
            <person name="Henrissat B."/>
            <person name="Kohler A."/>
            <person name="Grigoriev I.V."/>
            <person name="Martin F.M."/>
            <person name="Hacquard S."/>
        </authorList>
    </citation>
    <scope>NUCLEOTIDE SEQUENCE</scope>
    <source>
        <strain evidence="1">MPI-CAGE-CH-0243</strain>
    </source>
</reference>
<dbReference type="Gene3D" id="3.90.640.10">
    <property type="entry name" value="Actin, Chain A, domain 4"/>
    <property type="match status" value="1"/>
</dbReference>
<dbReference type="SUPFAM" id="SSF53067">
    <property type="entry name" value="Actin-like ATPase domain"/>
    <property type="match status" value="2"/>
</dbReference>
<dbReference type="Gene3D" id="3.30.420.40">
    <property type="match status" value="2"/>
</dbReference>
<accession>A0A9P9D9W8</accession>
<dbReference type="PANTHER" id="PTHR14187">
    <property type="entry name" value="ALPHA KINASE/ELONGATION FACTOR 2 KINASE"/>
    <property type="match status" value="1"/>
</dbReference>
<keyword evidence="2" id="KW-1185">Reference proteome</keyword>
<evidence type="ECO:0000313" key="1">
    <source>
        <dbReference type="EMBL" id="KAH7115268.1"/>
    </source>
</evidence>
<dbReference type="EMBL" id="JAGMWT010000016">
    <property type="protein sequence ID" value="KAH7115268.1"/>
    <property type="molecule type" value="Genomic_DNA"/>
</dbReference>
<dbReference type="PANTHER" id="PTHR14187:SF5">
    <property type="entry name" value="HEAT SHOCK 70 KDA PROTEIN 12A"/>
    <property type="match status" value="1"/>
</dbReference>
<sequence length="618" mass="69555">MDDGSQEKIVPERAERRLVIGIDYGTTFTGLAYATPYGRTCALHEIDVVQNWGPQMGNHDKVASRIAYTTGPSGEGQQWGAAIDASAVTMVHTKLELDPTSISDELDSILHSLQGMKNLHFEYIKDSTTHSVPAYTHKTSEEIVTDYLTNLFRCAEQVVEALSADLGTRSLLSTDIVITIPTEWSYKAMNSTFRAISAAGLNQQSFPMLKEVIFVSESEAAAVYTARYLRDTFGQDFLQLNESFVLCDAGGGTVDVVSYTVRQLHPSLQLELVSKPTGAKCGSIFINMAFKNWLRLLIGEENYRQLDPYMETNKISSHSTEGRAMRELMKDFDARKHLFHANYTKDINIDLPAPLNNLNIPGRVDRGEITIPSDRMESFFDQSVEPIVTLINDHLKEIRKKGTGIRTKNVFLVGGFGRSEYLRDQVKNHLSLEKLKLRMPDDKSWTAVVQGAVICGIEKSSSQKLVRAGACRHHYGIAPNQIFSDAHHSLEDRVEDPKTGLVFARGQMNWLLNKGDLVRSSAPLIVEKEITLTFLKSEEKKKIIPIYRYSRDDDRPERYHEARNEVLEVCRLDINLTAVPKGDWEYVRSRNASKLKVLFKMVLTGDKLTASVWRGARN</sequence>
<gene>
    <name evidence="1" type="ORF">B0J11DRAFT_471111</name>
</gene>
<dbReference type="InterPro" id="IPR043129">
    <property type="entry name" value="ATPase_NBD"/>
</dbReference>
<proteinExistence type="predicted"/>
<dbReference type="AlphaFoldDB" id="A0A9P9D9W8"/>